<name>A0ABS3Q2X5_9GAMM</name>
<keyword evidence="2" id="KW-1185">Reference proteome</keyword>
<dbReference type="RefSeq" id="WP_208147615.1">
    <property type="nucleotide sequence ID" value="NZ_JAGETV010000003.1"/>
</dbReference>
<organism evidence="1 2">
    <name type="scientific">Thiomicrorhabdus marina</name>
    <dbReference type="NCBI Taxonomy" id="2818442"/>
    <lineage>
        <taxon>Bacteria</taxon>
        <taxon>Pseudomonadati</taxon>
        <taxon>Pseudomonadota</taxon>
        <taxon>Gammaproteobacteria</taxon>
        <taxon>Thiotrichales</taxon>
        <taxon>Piscirickettsiaceae</taxon>
        <taxon>Thiomicrorhabdus</taxon>
    </lineage>
</organism>
<gene>
    <name evidence="1" type="ORF">J3998_02880</name>
</gene>
<evidence type="ECO:0000313" key="1">
    <source>
        <dbReference type="EMBL" id="MBO1926508.1"/>
    </source>
</evidence>
<reference evidence="1 2" key="1">
    <citation type="submission" date="2021-03" db="EMBL/GenBank/DDBJ databases">
        <title>Thiomicrorhabdus sp.nov.,novel sulfur-oxidizing bacteria isolated from coastal sediment.</title>
        <authorList>
            <person name="Liu X."/>
        </authorList>
    </citation>
    <scope>NUCLEOTIDE SEQUENCE [LARGE SCALE GENOMIC DNA]</scope>
    <source>
        <strain evidence="1 2">6S2-11</strain>
    </source>
</reference>
<proteinExistence type="predicted"/>
<evidence type="ECO:0000313" key="2">
    <source>
        <dbReference type="Proteomes" id="UP000664835"/>
    </source>
</evidence>
<dbReference type="EMBL" id="JAGETV010000003">
    <property type="protein sequence ID" value="MBO1926508.1"/>
    <property type="molecule type" value="Genomic_DNA"/>
</dbReference>
<dbReference type="Proteomes" id="UP000664835">
    <property type="component" value="Unassembled WGS sequence"/>
</dbReference>
<sequence>MDIERLETAYKQHNQQVKPFAVVDNCIQLNFLQNNKLGFGEKRKRVQGLTQTACGIWVDENEEKEPWLEF</sequence>
<protein>
    <submittedName>
        <fullName evidence="1">Uncharacterized protein</fullName>
    </submittedName>
</protein>
<accession>A0ABS3Q2X5</accession>
<comment type="caution">
    <text evidence="1">The sequence shown here is derived from an EMBL/GenBank/DDBJ whole genome shotgun (WGS) entry which is preliminary data.</text>
</comment>